<keyword evidence="10" id="KW-0067">ATP-binding</keyword>
<dbReference type="InterPro" id="IPR014746">
    <property type="entry name" value="Gln_synth/guanido_kin_cat_dom"/>
</dbReference>
<dbReference type="FunFam" id="3.30.590.50:FF:000002">
    <property type="entry name" value="Glutamate--cysteine ligase catalytic subunit"/>
    <property type="match status" value="1"/>
</dbReference>
<evidence type="ECO:0000256" key="10">
    <source>
        <dbReference type="ARBA" id="ARBA00022840"/>
    </source>
</evidence>
<dbReference type="Pfam" id="PF07707">
    <property type="entry name" value="BACK"/>
    <property type="match status" value="1"/>
</dbReference>
<dbReference type="Gene3D" id="1.10.8.960">
    <property type="match status" value="1"/>
</dbReference>
<dbReference type="Gene3D" id="3.30.590.50">
    <property type="match status" value="2"/>
</dbReference>
<evidence type="ECO:0000256" key="9">
    <source>
        <dbReference type="ARBA" id="ARBA00022741"/>
    </source>
</evidence>
<organism evidence="18 19">
    <name type="scientific">Conger conger</name>
    <name type="common">Conger eel</name>
    <name type="synonym">Muraena conger</name>
    <dbReference type="NCBI Taxonomy" id="82655"/>
    <lineage>
        <taxon>Eukaryota</taxon>
        <taxon>Metazoa</taxon>
        <taxon>Chordata</taxon>
        <taxon>Craniata</taxon>
        <taxon>Vertebrata</taxon>
        <taxon>Euteleostomi</taxon>
        <taxon>Actinopterygii</taxon>
        <taxon>Neopterygii</taxon>
        <taxon>Teleostei</taxon>
        <taxon>Anguilliformes</taxon>
        <taxon>Congridae</taxon>
        <taxon>Conger</taxon>
    </lineage>
</organism>
<keyword evidence="8" id="KW-0677">Repeat</keyword>
<evidence type="ECO:0000256" key="13">
    <source>
        <dbReference type="ARBA" id="ARBA00052551"/>
    </source>
</evidence>
<reference evidence="18" key="1">
    <citation type="journal article" date="2023" name="Science">
        <title>Genome structures resolve the early diversification of teleost fishes.</title>
        <authorList>
            <person name="Parey E."/>
            <person name="Louis A."/>
            <person name="Montfort J."/>
            <person name="Bouchez O."/>
            <person name="Roques C."/>
            <person name="Iampietro C."/>
            <person name="Lluch J."/>
            <person name="Castinel A."/>
            <person name="Donnadieu C."/>
            <person name="Desvignes T."/>
            <person name="Floi Bucao C."/>
            <person name="Jouanno E."/>
            <person name="Wen M."/>
            <person name="Mejri S."/>
            <person name="Dirks R."/>
            <person name="Jansen H."/>
            <person name="Henkel C."/>
            <person name="Chen W.J."/>
            <person name="Zahm M."/>
            <person name="Cabau C."/>
            <person name="Klopp C."/>
            <person name="Thompson A.W."/>
            <person name="Robinson-Rechavi M."/>
            <person name="Braasch I."/>
            <person name="Lecointre G."/>
            <person name="Bobe J."/>
            <person name="Postlethwait J.H."/>
            <person name="Berthelot C."/>
            <person name="Roest Crollius H."/>
            <person name="Guiguen Y."/>
        </authorList>
    </citation>
    <scope>NUCLEOTIDE SEQUENCE</scope>
    <source>
        <strain evidence="18">Concon-B</strain>
    </source>
</reference>
<name>A0A9Q1HMN7_CONCO</name>
<dbReference type="InterPro" id="IPR015915">
    <property type="entry name" value="Kelch-typ_b-propeller"/>
</dbReference>
<dbReference type="SMART" id="SM00612">
    <property type="entry name" value="Kelch"/>
    <property type="match status" value="6"/>
</dbReference>
<evidence type="ECO:0000256" key="11">
    <source>
        <dbReference type="ARBA" id="ARBA00030585"/>
    </source>
</evidence>
<dbReference type="Pfam" id="PF24681">
    <property type="entry name" value="Kelch_KLHDC2_KLHL20_DRC7"/>
    <property type="match status" value="1"/>
</dbReference>
<dbReference type="SMART" id="SM00225">
    <property type="entry name" value="BTB"/>
    <property type="match status" value="1"/>
</dbReference>
<comment type="catalytic activity">
    <reaction evidence="13">
        <text>L-cysteine + L-glutamate + ATP = gamma-L-glutamyl-L-cysteine + ADP + phosphate + H(+)</text>
        <dbReference type="Rhea" id="RHEA:13285"/>
        <dbReference type="ChEBI" id="CHEBI:15378"/>
        <dbReference type="ChEBI" id="CHEBI:29985"/>
        <dbReference type="ChEBI" id="CHEBI:30616"/>
        <dbReference type="ChEBI" id="CHEBI:35235"/>
        <dbReference type="ChEBI" id="CHEBI:43474"/>
        <dbReference type="ChEBI" id="CHEBI:58173"/>
        <dbReference type="ChEBI" id="CHEBI:456216"/>
        <dbReference type="EC" id="6.3.2.2"/>
    </reaction>
    <physiologicalReaction direction="left-to-right" evidence="13">
        <dbReference type="Rhea" id="RHEA:13286"/>
    </physiologicalReaction>
</comment>
<comment type="function">
    <text evidence="14">Catalyzes the ATP-dependent ligation of L-glutamate and L-cysteine and participates in the first and rate-limiting step in glutathione biosynthesis.</text>
</comment>
<dbReference type="Pfam" id="PF00651">
    <property type="entry name" value="BTB"/>
    <property type="match status" value="1"/>
</dbReference>
<dbReference type="FunFam" id="3.30.590.50:FF:000003">
    <property type="entry name" value="Glutamate--cysteine ligase catalytic subunit"/>
    <property type="match status" value="1"/>
</dbReference>
<keyword evidence="5" id="KW-0880">Kelch repeat</keyword>
<comment type="subunit">
    <text evidence="3">Heterodimer of a catalytic heavy chain and a regulatory light chain.</text>
</comment>
<evidence type="ECO:0000256" key="6">
    <source>
        <dbReference type="ARBA" id="ARBA00022598"/>
    </source>
</evidence>
<evidence type="ECO:0000256" key="3">
    <source>
        <dbReference type="ARBA" id="ARBA00011532"/>
    </source>
</evidence>
<dbReference type="SUPFAM" id="SSF55931">
    <property type="entry name" value="Glutamine synthetase/guanido kinase"/>
    <property type="match status" value="1"/>
</dbReference>
<dbReference type="GO" id="GO:0006750">
    <property type="term" value="P:glutathione biosynthetic process"/>
    <property type="evidence" value="ECO:0007669"/>
    <property type="project" value="UniProtKB-KW"/>
</dbReference>
<keyword evidence="7" id="KW-0317">Glutathione biosynthesis</keyword>
<dbReference type="PANTHER" id="PTHR11164">
    <property type="entry name" value="GLUTAMATE CYSTEINE LIGASE"/>
    <property type="match status" value="1"/>
</dbReference>
<feature type="domain" description="BTB" evidence="17">
    <location>
        <begin position="74"/>
        <end position="138"/>
    </location>
</feature>
<protein>
    <recommendedName>
        <fullName evidence="15">Glutamate--cysteine ligase catalytic subunit</fullName>
        <ecNumber evidence="4">6.3.2.2</ecNumber>
    </recommendedName>
    <alternativeName>
        <fullName evidence="16">GCS heavy chain</fullName>
    </alternativeName>
    <alternativeName>
        <fullName evidence="12">Gamma-ECS</fullName>
    </alternativeName>
    <alternativeName>
        <fullName evidence="11">Gamma-glutamylcysteine synthetase</fullName>
    </alternativeName>
</protein>
<comment type="similarity">
    <text evidence="2">Belongs to the glutamate--cysteine ligase type 3 family.</text>
</comment>
<dbReference type="GO" id="GO:0004357">
    <property type="term" value="F:glutamate-cysteine ligase activity"/>
    <property type="evidence" value="ECO:0007669"/>
    <property type="project" value="UniProtKB-EC"/>
</dbReference>
<evidence type="ECO:0000256" key="14">
    <source>
        <dbReference type="ARBA" id="ARBA00059653"/>
    </source>
</evidence>
<dbReference type="Pfam" id="PF01344">
    <property type="entry name" value="Kelch_1"/>
    <property type="match status" value="1"/>
</dbReference>
<dbReference type="EMBL" id="JAFJMO010000018">
    <property type="protein sequence ID" value="KAJ8250292.1"/>
    <property type="molecule type" value="Genomic_DNA"/>
</dbReference>
<dbReference type="Gene3D" id="3.30.710.10">
    <property type="entry name" value="Potassium Channel Kv1.1, Chain A"/>
    <property type="match status" value="1"/>
</dbReference>
<comment type="caution">
    <text evidence="18">The sequence shown here is derived from an EMBL/GenBank/DDBJ whole genome shotgun (WGS) entry which is preliminary data.</text>
</comment>
<evidence type="ECO:0000259" key="17">
    <source>
        <dbReference type="PROSITE" id="PS50097"/>
    </source>
</evidence>
<dbReference type="PANTHER" id="PTHR11164:SF0">
    <property type="entry name" value="GLUTAMATE--CYSTEINE LIGASE CATALYTIC SUBUNIT"/>
    <property type="match status" value="1"/>
</dbReference>
<dbReference type="Proteomes" id="UP001152803">
    <property type="component" value="Unassembled WGS sequence"/>
</dbReference>
<keyword evidence="6" id="KW-0436">Ligase</keyword>
<evidence type="ECO:0000256" key="4">
    <source>
        <dbReference type="ARBA" id="ARBA00012220"/>
    </source>
</evidence>
<sequence>MAPKKNKTAKKNKADINEMSLIVDDGPVNKMNGLNTLLEGGNGFSCISTEVNDPVYGPNLLEGLNTMRQDSFLCDLTVATKTKSFSVHKVVMASCSEYIRGVLKKDSSVQQLDLNDLSPAGLATAITYAYSGKLTLSLSTIGSTIAVAIFLQIQSLVHICSDFLTQEISVENCMYVANIADTYALKGTKEAAQKFMRENFIEFSEMEQFLKLTYEQITDFLMDDSLHLPSEITAFQIAIKWLDFDEKRLKYAADLLNNIRFGTITAQDLVNHVQSVPRMMNDNECHRLLVDAMNYHLLPYQQNILQSRRTKLRGGQRVLLTVGGRPALTEKSLSKDILYRDPDGIWNKLTEMPAKSFNQCVAVLDGFLYVAGGEDQNDARNQAKHAVSNFCRYDPRFNNWIHLATMIQKRTHFSLNSFNGLLFAVGGRNSEGPQSSVECYVPSSNQWQMKTAMEVARCCHASTVIDGKILVTGGYINNAYSRSVCTYDPSTDSWQDKNSLSTPRGWHGATTVADRAYVLGGSQLGGRGERVDVMAVECYNPHNGQWSYTAPLHTGVSTAGVGTLDSKIYLLGGWNEIEKKYKKCVQIFNPDLNEWTEEEELPEATVGISCCVVTIPTRRSRESRASSVSSAPVTCVSASWSASREAASDFTQKPTEEICASMGLLSQGSPLNWEETKKYADHVRKHGILQFLNIYNKVKDRQKDVLKWGDEVEYMLIAMDEKDEKVRLVLNGAEVLHTLQDKGENTNPNHPTLWRPEYGSYMIEGTPGQPYGGTMSEFNTVEDNMEKRRKEASSVLQAHETLCTITSFPRLGCPGFTSPEFKPTPVDKGASKSLFFPDEAINRHPRFSNLTRNIRHRRGEKVVINVPIFKDKNTPSPFVEKFPEDDGEAERAALPDHIYMDAMGFGMGNCCLQVTFQACSIYEARYLYDQLATICPIVMALSAASPFYRGLVSDIDCRWGVISASVDDRTKEERGLEPLKNNKYRIFKSRYDSIDSYLSPCGEKYNDIDLTIDEDINKQLLDAGIDKLLAQHVAHLFIRDPLSLFEEKIHLDDANESDHFENLQSTNWQTMRFKPPPPNSDIGWRVEFRPMEVQLTDFENSAYVVFVVLLTRVILSYKLDFLIPLSKVDDNMKVAQKRNAVQEGMFYFRKDIFKGCSPVLDGSPGTPNGLDSDTAEYALMSIDTIINGKEGVFQGLIPILNCYLENMEVDVDTRCTILNYLKLIKKRASGQMMTMARWMREYVAQHPEYKQDSVITDKINYDLLLRCDRIAKGELRCPELFGDPVNRRNK</sequence>
<dbReference type="InterPro" id="IPR004308">
    <property type="entry name" value="GCS"/>
</dbReference>
<keyword evidence="19" id="KW-1185">Reference proteome</keyword>
<dbReference type="SMART" id="SM00875">
    <property type="entry name" value="BACK"/>
    <property type="match status" value="1"/>
</dbReference>
<evidence type="ECO:0000256" key="1">
    <source>
        <dbReference type="ARBA" id="ARBA00005006"/>
    </source>
</evidence>
<dbReference type="OrthoDB" id="7939818at2759"/>
<evidence type="ECO:0000313" key="18">
    <source>
        <dbReference type="EMBL" id="KAJ8250292.1"/>
    </source>
</evidence>
<comment type="pathway">
    <text evidence="1">Sulfur metabolism; glutathione biosynthesis; glutathione from L-cysteine and L-glutamate: step 1/2.</text>
</comment>
<evidence type="ECO:0000256" key="5">
    <source>
        <dbReference type="ARBA" id="ARBA00022441"/>
    </source>
</evidence>
<dbReference type="GO" id="GO:0043066">
    <property type="term" value="P:negative regulation of apoptotic process"/>
    <property type="evidence" value="ECO:0007669"/>
    <property type="project" value="UniProtKB-ARBA"/>
</dbReference>
<dbReference type="EC" id="6.3.2.2" evidence="4"/>
<dbReference type="InterPro" id="IPR011705">
    <property type="entry name" value="BACK"/>
</dbReference>
<dbReference type="Pfam" id="PF03074">
    <property type="entry name" value="GCS"/>
    <property type="match status" value="1"/>
</dbReference>
<dbReference type="GO" id="GO:0017109">
    <property type="term" value="C:glutamate-cysteine ligase complex"/>
    <property type="evidence" value="ECO:0007669"/>
    <property type="project" value="UniProtKB-ARBA"/>
</dbReference>
<keyword evidence="9" id="KW-0547">Nucleotide-binding</keyword>
<evidence type="ECO:0000256" key="7">
    <source>
        <dbReference type="ARBA" id="ARBA00022684"/>
    </source>
</evidence>
<accession>A0A9Q1HMN7</accession>
<dbReference type="GO" id="GO:0005524">
    <property type="term" value="F:ATP binding"/>
    <property type="evidence" value="ECO:0007669"/>
    <property type="project" value="UniProtKB-KW"/>
</dbReference>
<evidence type="ECO:0000313" key="19">
    <source>
        <dbReference type="Proteomes" id="UP001152803"/>
    </source>
</evidence>
<evidence type="ECO:0000256" key="12">
    <source>
        <dbReference type="ARBA" id="ARBA00032122"/>
    </source>
</evidence>
<evidence type="ECO:0000256" key="8">
    <source>
        <dbReference type="ARBA" id="ARBA00022737"/>
    </source>
</evidence>
<gene>
    <name evidence="18" type="ORF">COCON_G00222140</name>
</gene>
<evidence type="ECO:0000256" key="2">
    <source>
        <dbReference type="ARBA" id="ARBA00008100"/>
    </source>
</evidence>
<dbReference type="Gene3D" id="1.25.40.420">
    <property type="match status" value="1"/>
</dbReference>
<evidence type="ECO:0000256" key="15">
    <source>
        <dbReference type="ARBA" id="ARBA00071814"/>
    </source>
</evidence>
<dbReference type="Gene3D" id="2.120.10.80">
    <property type="entry name" value="Kelch-type beta propeller"/>
    <property type="match status" value="1"/>
</dbReference>
<proteinExistence type="inferred from homology"/>
<dbReference type="FunFam" id="1.10.8.960:FF:000001">
    <property type="entry name" value="Glutamate--cysteine ligase catalytic subunit"/>
    <property type="match status" value="1"/>
</dbReference>
<evidence type="ECO:0000256" key="16">
    <source>
        <dbReference type="ARBA" id="ARBA00075966"/>
    </source>
</evidence>
<dbReference type="SUPFAM" id="SSF117281">
    <property type="entry name" value="Kelch motif"/>
    <property type="match status" value="1"/>
</dbReference>
<dbReference type="InterPro" id="IPR000210">
    <property type="entry name" value="BTB/POZ_dom"/>
</dbReference>
<dbReference type="SUPFAM" id="SSF54695">
    <property type="entry name" value="POZ domain"/>
    <property type="match status" value="1"/>
</dbReference>
<dbReference type="InterPro" id="IPR011333">
    <property type="entry name" value="SKP1/BTB/POZ_sf"/>
</dbReference>
<dbReference type="InterPro" id="IPR006652">
    <property type="entry name" value="Kelch_1"/>
</dbReference>
<dbReference type="PROSITE" id="PS50097">
    <property type="entry name" value="BTB"/>
    <property type="match status" value="1"/>
</dbReference>